<dbReference type="EMBL" id="WNLP01000017">
    <property type="protein sequence ID" value="MUH60577.1"/>
    <property type="molecule type" value="Genomic_DNA"/>
</dbReference>
<sequence length="70" mass="7911">MSDEEIKALQDKLAETESKLEESVKHSREWESRAKANKAKADELEQLKAEREATAKELEERIIPASAGQT</sequence>
<evidence type="ECO:0000313" key="2">
    <source>
        <dbReference type="EMBL" id="MUH60577.1"/>
    </source>
</evidence>
<reference evidence="2 3" key="1">
    <citation type="submission" date="2019-09" db="EMBL/GenBank/DDBJ databases">
        <title>Bifidobacterium canis sp. nov., isolated from the digestive tract of German Shepherd dog puppy.</title>
        <authorList>
            <person name="Bunesova V."/>
        </authorList>
    </citation>
    <scope>NUCLEOTIDE SEQUENCE [LARGE SCALE GENOMIC DNA]</scope>
    <source>
        <strain evidence="2 3">GSD1FS</strain>
    </source>
</reference>
<protein>
    <submittedName>
        <fullName evidence="2">Uncharacterized protein</fullName>
    </submittedName>
</protein>
<dbReference type="AlphaFoldDB" id="A0A7K1J7L5"/>
<proteinExistence type="predicted"/>
<dbReference type="RefSeq" id="WP_155589362.1">
    <property type="nucleotide sequence ID" value="NZ_WNLP01000017.1"/>
</dbReference>
<comment type="caution">
    <text evidence="2">The sequence shown here is derived from an EMBL/GenBank/DDBJ whole genome shotgun (WGS) entry which is preliminary data.</text>
</comment>
<dbReference type="Proteomes" id="UP000487882">
    <property type="component" value="Unassembled WGS sequence"/>
</dbReference>
<evidence type="ECO:0000313" key="3">
    <source>
        <dbReference type="Proteomes" id="UP000487882"/>
    </source>
</evidence>
<keyword evidence="3" id="KW-1185">Reference proteome</keyword>
<accession>A0A7K1J7L5</accession>
<feature type="region of interest" description="Disordered" evidence="1">
    <location>
        <begin position="1"/>
        <end position="43"/>
    </location>
</feature>
<organism evidence="2 3">
    <name type="scientific">Bifidobacterium canis</name>
    <dbReference type="NCBI Taxonomy" id="2610880"/>
    <lineage>
        <taxon>Bacteria</taxon>
        <taxon>Bacillati</taxon>
        <taxon>Actinomycetota</taxon>
        <taxon>Actinomycetes</taxon>
        <taxon>Bifidobacteriales</taxon>
        <taxon>Bifidobacteriaceae</taxon>
        <taxon>Bifidobacterium</taxon>
    </lineage>
</organism>
<gene>
    <name evidence="2" type="ORF">GSD1FS_1959</name>
</gene>
<name>A0A7K1J7L5_9BIFI</name>
<evidence type="ECO:0000256" key="1">
    <source>
        <dbReference type="SAM" id="MobiDB-lite"/>
    </source>
</evidence>